<dbReference type="EMBL" id="JGVR01000020">
    <property type="protein sequence ID" value="KEZ17702.1"/>
    <property type="molecule type" value="Genomic_DNA"/>
</dbReference>
<reference evidence="1 2" key="1">
    <citation type="submission" date="2014-03" db="EMBL/GenBank/DDBJ databases">
        <title>Genome sequence of Sphingobium yanoikuyae B1.</title>
        <authorList>
            <person name="Gan H.M."/>
            <person name="Gan H.Y."/>
            <person name="Savka M.A."/>
        </authorList>
    </citation>
    <scope>NUCLEOTIDE SEQUENCE [LARGE SCALE GENOMIC DNA]</scope>
    <source>
        <strain evidence="1 2">B1</strain>
    </source>
</reference>
<evidence type="ECO:0000313" key="2">
    <source>
        <dbReference type="Proteomes" id="UP000028534"/>
    </source>
</evidence>
<accession>A0A084EIB0</accession>
<comment type="caution">
    <text evidence="1">The sequence shown here is derived from an EMBL/GenBank/DDBJ whole genome shotgun (WGS) entry which is preliminary data.</text>
</comment>
<protein>
    <submittedName>
        <fullName evidence="1">Uncharacterized protein</fullName>
    </submittedName>
</protein>
<proteinExistence type="predicted"/>
<dbReference type="Proteomes" id="UP000028534">
    <property type="component" value="Unassembled WGS sequence"/>
</dbReference>
<gene>
    <name evidence="1" type="ORF">CP98_03185</name>
</gene>
<dbReference type="RefSeq" id="WP_037520796.1">
    <property type="nucleotide sequence ID" value="NZ_JGVR01000020.1"/>
</dbReference>
<dbReference type="AlphaFoldDB" id="A0A084EIB0"/>
<dbReference type="PATRIC" id="fig|13690.10.peg.3264"/>
<organism evidence="1 2">
    <name type="scientific">Sphingobium yanoikuyae</name>
    <name type="common">Sphingomonas yanoikuyae</name>
    <dbReference type="NCBI Taxonomy" id="13690"/>
    <lineage>
        <taxon>Bacteria</taxon>
        <taxon>Pseudomonadati</taxon>
        <taxon>Pseudomonadota</taxon>
        <taxon>Alphaproteobacteria</taxon>
        <taxon>Sphingomonadales</taxon>
        <taxon>Sphingomonadaceae</taxon>
        <taxon>Sphingobium</taxon>
    </lineage>
</organism>
<name>A0A084EIB0_SPHYA</name>
<evidence type="ECO:0000313" key="1">
    <source>
        <dbReference type="EMBL" id="KEZ17702.1"/>
    </source>
</evidence>
<sequence>MSQPRPLHEWHEDIGDVLWWLWPIEQAPWVGSPTDIGRTVSFDITIQIGVDVYEVQPQLAGDTGGWPWEDADDDTLARLFWTPLPDGAGIDEAIRDHIRGGPDPFKDPAPVPLDDTSRAALDAVVQALSIPQRDLLGRLTVEQGTRPEELRFTYPVRSRGLGLQSCSVFVRRKMAVGGADQPTQRATRGYVRLTPFGDQIRRRVKGECN</sequence>